<feature type="region of interest" description="Disordered" evidence="1">
    <location>
        <begin position="1050"/>
        <end position="1086"/>
    </location>
</feature>
<organism evidence="2 3">
    <name type="scientific">Lithohypha guttulata</name>
    <dbReference type="NCBI Taxonomy" id="1690604"/>
    <lineage>
        <taxon>Eukaryota</taxon>
        <taxon>Fungi</taxon>
        <taxon>Dikarya</taxon>
        <taxon>Ascomycota</taxon>
        <taxon>Pezizomycotina</taxon>
        <taxon>Eurotiomycetes</taxon>
        <taxon>Chaetothyriomycetidae</taxon>
        <taxon>Chaetothyriales</taxon>
        <taxon>Trichomeriaceae</taxon>
        <taxon>Lithohypha</taxon>
    </lineage>
</organism>
<feature type="compositionally biased region" description="Basic and acidic residues" evidence="1">
    <location>
        <begin position="461"/>
        <end position="475"/>
    </location>
</feature>
<protein>
    <submittedName>
        <fullName evidence="2">Uncharacterized protein</fullName>
    </submittedName>
</protein>
<feature type="compositionally biased region" description="Low complexity" evidence="1">
    <location>
        <begin position="444"/>
        <end position="453"/>
    </location>
</feature>
<feature type="region of interest" description="Disordered" evidence="1">
    <location>
        <begin position="583"/>
        <end position="613"/>
    </location>
</feature>
<keyword evidence="3" id="KW-1185">Reference proteome</keyword>
<dbReference type="EMBL" id="JAVRRJ010000007">
    <property type="protein sequence ID" value="KAK5082932.1"/>
    <property type="molecule type" value="Genomic_DNA"/>
</dbReference>
<feature type="compositionally biased region" description="Basic and acidic residues" evidence="1">
    <location>
        <begin position="222"/>
        <end position="239"/>
    </location>
</feature>
<dbReference type="AlphaFoldDB" id="A0AAN7SVW2"/>
<accession>A0AAN7SVW2</accession>
<name>A0AAN7SVW2_9EURO</name>
<feature type="region of interest" description="Disordered" evidence="1">
    <location>
        <begin position="500"/>
        <end position="519"/>
    </location>
</feature>
<reference evidence="2 3" key="1">
    <citation type="submission" date="2023-08" db="EMBL/GenBank/DDBJ databases">
        <title>Black Yeasts Isolated from many extreme environments.</title>
        <authorList>
            <person name="Coleine C."/>
            <person name="Stajich J.E."/>
            <person name="Selbmann L."/>
        </authorList>
    </citation>
    <scope>NUCLEOTIDE SEQUENCE [LARGE SCALE GENOMIC DNA]</scope>
    <source>
        <strain evidence="2 3">CCFEE 5910</strain>
    </source>
</reference>
<feature type="region of interest" description="Disordered" evidence="1">
    <location>
        <begin position="369"/>
        <end position="486"/>
    </location>
</feature>
<evidence type="ECO:0000313" key="3">
    <source>
        <dbReference type="Proteomes" id="UP001309876"/>
    </source>
</evidence>
<dbReference type="Proteomes" id="UP001309876">
    <property type="component" value="Unassembled WGS sequence"/>
</dbReference>
<feature type="compositionally biased region" description="Polar residues" evidence="1">
    <location>
        <begin position="245"/>
        <end position="258"/>
    </location>
</feature>
<sequence>MSGFKSLPGKLPSAPLRARAEPLNRFLSNSTYELCAHELEAITNPQQLFKNDGTDNMHFRNRYHIRKRMVDFLRSPERRYVEGFVLMAARKALRLSRDPSPNVCDDELSDTLKAIQKQVASYYVNGKKIYDTKAKISAAATAEAKFGIDEAVRSIFKKRSREDDTDAERARKKHMPEGSFTSSPTPTPTPEEGGAGTKSESTVPSPAESSSQPKANEPVDSMDGKGQDTEDAKEPKQGPEEPAPTGSSSPPEDNSASKNKPPPCKFAAFCASTRLTCSKSPPCDVENILPNLRNGKLQDFFTGLGPMPEGDRAAHLAAAASRDATCWFSNKFYERSEGYTLLSDENPPSDYFRTFWGVQSFRKAAKEISDTVEQDRSSSQCRPSTDAREDFVPSSSAAAAASPGSDDTVPVTAACSPYPSPPQTPQSPVFSTTSNDPPSPLTPSTPVSPTTSSHRCLKKRFVSDRSHPYKRDSSTKPRRSPRSSFSNILSNQGQIFDDASTFIGSPQVSGPRSPSEPMLETPVTVPVPTIVAQPTPQLAPHSAPLAACPTTFEPMQPFGFQQVAQPPQQTLDEYMALEPACERNNDKEQGKAQHKHTAKGGGNAGSTSAGKRSFGQSTIKVSVPNTSHAVDATAIRATNTAIMQGASETTSATQNVNVGGHGATPVTDHDLDRFANLTSRFNPKSYCGINKLFNELIQAARGKNLKLDQVRAPMASTPKLVSSMPAYTKRHDPGCLNWQLKYRAPNDVRNLCYEDVLANLKEKVKDMWRDTESDQWVDLLTLALQSGVHPRDLFTQNELGEEWYRNTVLGEKFATEDHDLYGNQFLYPGEGLAFPPDDEEKKKEPAEPVIDNKYFDDLHYYKHMRPEAADARAVFLFEEIRQRNLFSLLQEVNTEGFTGEPGNDLNADKLLDDMETSTDDLHAAIEQSGYLWTGRRKALCGLFDMIHHARAAIENDMIAEEDCRTPQSRADYEFFFNTMEVLVAHRFPRCTKFGVFSDIEDPKGLTVIDCEEYAARMRGAKGWVFHSPPPSACQSMSEISCTAALQPWQRKSQKYSYRQSLRKNRRKVAPRSVARRARDANTAMET</sequence>
<feature type="compositionally biased region" description="Polar residues" evidence="1">
    <location>
        <begin position="502"/>
        <end position="512"/>
    </location>
</feature>
<feature type="compositionally biased region" description="Basic residues" evidence="1">
    <location>
        <begin position="1060"/>
        <end position="1075"/>
    </location>
</feature>
<feature type="compositionally biased region" description="Low complexity" evidence="1">
    <location>
        <begin position="426"/>
        <end position="436"/>
    </location>
</feature>
<proteinExistence type="predicted"/>
<feature type="region of interest" description="Disordered" evidence="1">
    <location>
        <begin position="159"/>
        <end position="262"/>
    </location>
</feature>
<evidence type="ECO:0000256" key="1">
    <source>
        <dbReference type="SAM" id="MobiDB-lite"/>
    </source>
</evidence>
<gene>
    <name evidence="2" type="ORF">LTR05_006814</name>
</gene>
<feature type="compositionally biased region" description="Polar residues" evidence="1">
    <location>
        <begin position="198"/>
        <end position="214"/>
    </location>
</feature>
<evidence type="ECO:0000313" key="2">
    <source>
        <dbReference type="EMBL" id="KAK5082932.1"/>
    </source>
</evidence>
<comment type="caution">
    <text evidence="2">The sequence shown here is derived from an EMBL/GenBank/DDBJ whole genome shotgun (WGS) entry which is preliminary data.</text>
</comment>